<proteinExistence type="predicted"/>
<name>A0A382SNZ7_9ZZZZ</name>
<dbReference type="EMBL" id="UINC01130452">
    <property type="protein sequence ID" value="SVD11523.1"/>
    <property type="molecule type" value="Genomic_DNA"/>
</dbReference>
<dbReference type="Gene3D" id="3.40.50.720">
    <property type="entry name" value="NAD(P)-binding Rossmann-like Domain"/>
    <property type="match status" value="1"/>
</dbReference>
<dbReference type="Pfam" id="PF01370">
    <property type="entry name" value="Epimerase"/>
    <property type="match status" value="1"/>
</dbReference>
<evidence type="ECO:0000313" key="2">
    <source>
        <dbReference type="EMBL" id="SVD11523.1"/>
    </source>
</evidence>
<dbReference type="PANTHER" id="PTHR43245">
    <property type="entry name" value="BIFUNCTIONAL POLYMYXIN RESISTANCE PROTEIN ARNA"/>
    <property type="match status" value="1"/>
</dbReference>
<feature type="non-terminal residue" evidence="2">
    <location>
        <position position="180"/>
    </location>
</feature>
<feature type="domain" description="NAD-dependent epimerase/dehydratase" evidence="1">
    <location>
        <begin position="3"/>
        <end position="173"/>
    </location>
</feature>
<dbReference type="AlphaFoldDB" id="A0A382SNZ7"/>
<reference evidence="2" key="1">
    <citation type="submission" date="2018-05" db="EMBL/GenBank/DDBJ databases">
        <authorList>
            <person name="Lanie J.A."/>
            <person name="Ng W.-L."/>
            <person name="Kazmierczak K.M."/>
            <person name="Andrzejewski T.M."/>
            <person name="Davidsen T.M."/>
            <person name="Wayne K.J."/>
            <person name="Tettelin H."/>
            <person name="Glass J.I."/>
            <person name="Rusch D."/>
            <person name="Podicherti R."/>
            <person name="Tsui H.-C.T."/>
            <person name="Winkler M.E."/>
        </authorList>
    </citation>
    <scope>NUCLEOTIDE SEQUENCE</scope>
</reference>
<dbReference type="InterPro" id="IPR036291">
    <property type="entry name" value="NAD(P)-bd_dom_sf"/>
</dbReference>
<dbReference type="InterPro" id="IPR050177">
    <property type="entry name" value="Lipid_A_modif_metabolic_enz"/>
</dbReference>
<sequence>MKVLVTGGAGFIGTNLIKRLLKDGHEVVSVDNYSTGKKENEQDGCSYSNFDISDDYTPYGRLYWPNSIKVMDEVGYPDVIFHIAALPRIQPSFENPKETFNSNVVGTQNICEWARTNGNIPVVYAGSSSIHGDKYANPYTFTKWLGEEVCKMYSNVFKLPVTICRFYNVYGHHQASDGAY</sequence>
<evidence type="ECO:0000259" key="1">
    <source>
        <dbReference type="Pfam" id="PF01370"/>
    </source>
</evidence>
<accession>A0A382SNZ7</accession>
<dbReference type="InterPro" id="IPR001509">
    <property type="entry name" value="Epimerase_deHydtase"/>
</dbReference>
<dbReference type="PANTHER" id="PTHR43245:SF13">
    <property type="entry name" value="UDP-D-APIOSE_UDP-D-XYLOSE SYNTHASE 2"/>
    <property type="match status" value="1"/>
</dbReference>
<dbReference type="SUPFAM" id="SSF51735">
    <property type="entry name" value="NAD(P)-binding Rossmann-fold domains"/>
    <property type="match status" value="1"/>
</dbReference>
<organism evidence="2">
    <name type="scientific">marine metagenome</name>
    <dbReference type="NCBI Taxonomy" id="408172"/>
    <lineage>
        <taxon>unclassified sequences</taxon>
        <taxon>metagenomes</taxon>
        <taxon>ecological metagenomes</taxon>
    </lineage>
</organism>
<protein>
    <recommendedName>
        <fullName evidence="1">NAD-dependent epimerase/dehydratase domain-containing protein</fullName>
    </recommendedName>
</protein>
<gene>
    <name evidence="2" type="ORF">METZ01_LOCUS364377</name>
</gene>